<evidence type="ECO:0000313" key="1">
    <source>
        <dbReference type="EMBL" id="MBW0475228.1"/>
    </source>
</evidence>
<dbReference type="Proteomes" id="UP000765509">
    <property type="component" value="Unassembled WGS sequence"/>
</dbReference>
<dbReference type="EMBL" id="AVOT02004031">
    <property type="protein sequence ID" value="MBW0475228.1"/>
    <property type="molecule type" value="Genomic_DNA"/>
</dbReference>
<accession>A0A9Q3C271</accession>
<keyword evidence="2" id="KW-1185">Reference proteome</keyword>
<organism evidence="1 2">
    <name type="scientific">Austropuccinia psidii MF-1</name>
    <dbReference type="NCBI Taxonomy" id="1389203"/>
    <lineage>
        <taxon>Eukaryota</taxon>
        <taxon>Fungi</taxon>
        <taxon>Dikarya</taxon>
        <taxon>Basidiomycota</taxon>
        <taxon>Pucciniomycotina</taxon>
        <taxon>Pucciniomycetes</taxon>
        <taxon>Pucciniales</taxon>
        <taxon>Sphaerophragmiaceae</taxon>
        <taxon>Austropuccinia</taxon>
    </lineage>
</organism>
<reference evidence="1" key="1">
    <citation type="submission" date="2021-03" db="EMBL/GenBank/DDBJ databases">
        <title>Draft genome sequence of rust myrtle Austropuccinia psidii MF-1, a brazilian biotype.</title>
        <authorList>
            <person name="Quecine M.C."/>
            <person name="Pachon D.M.R."/>
            <person name="Bonatelli M.L."/>
            <person name="Correr F.H."/>
            <person name="Franceschini L.M."/>
            <person name="Leite T.F."/>
            <person name="Margarido G.R.A."/>
            <person name="Almeida C.A."/>
            <person name="Ferrarezi J.A."/>
            <person name="Labate C.A."/>
        </authorList>
    </citation>
    <scope>NUCLEOTIDE SEQUENCE</scope>
    <source>
        <strain evidence="1">MF-1</strain>
    </source>
</reference>
<name>A0A9Q3C271_9BASI</name>
<evidence type="ECO:0000313" key="2">
    <source>
        <dbReference type="Proteomes" id="UP000765509"/>
    </source>
</evidence>
<proteinExistence type="predicted"/>
<gene>
    <name evidence="1" type="ORF">O181_014943</name>
</gene>
<protein>
    <submittedName>
        <fullName evidence="1">Uncharacterized protein</fullName>
    </submittedName>
</protein>
<dbReference type="AlphaFoldDB" id="A0A9Q3C271"/>
<sequence>MIDILEEVTTKTKIGFSRMNLKKGLNTPWKDSVEKSAKNNSSNIRYKSEDKIIKCHNLQCTKEFSDTCPKRGKINEIDLEKEPDVAKDDIKGENSDDKSSIFYESSKHIENINVTYEVMEYYSPLPQLRISQPDLSKYKMHSL</sequence>
<comment type="caution">
    <text evidence="1">The sequence shown here is derived from an EMBL/GenBank/DDBJ whole genome shotgun (WGS) entry which is preliminary data.</text>
</comment>